<dbReference type="Pfam" id="PF00026">
    <property type="entry name" value="Asp"/>
    <property type="match status" value="2"/>
</dbReference>
<reference evidence="5 6" key="1">
    <citation type="submission" date="2023-08" db="EMBL/GenBank/DDBJ databases">
        <title>A Necator americanus chromosomal reference genome.</title>
        <authorList>
            <person name="Ilik V."/>
            <person name="Petrzelkova K.J."/>
            <person name="Pardy F."/>
            <person name="Fuh T."/>
            <person name="Niatou-Singa F.S."/>
            <person name="Gouil Q."/>
            <person name="Baker L."/>
            <person name="Ritchie M.E."/>
            <person name="Jex A.R."/>
            <person name="Gazzola D."/>
            <person name="Li H."/>
            <person name="Toshio Fujiwara R."/>
            <person name="Zhan B."/>
            <person name="Aroian R.V."/>
            <person name="Pafco B."/>
            <person name="Schwarz E.M."/>
        </authorList>
    </citation>
    <scope>NUCLEOTIDE SEQUENCE [LARGE SCALE GENOMIC DNA]</scope>
    <source>
        <strain evidence="5 6">Aroian</strain>
        <tissue evidence="5">Whole animal</tissue>
    </source>
</reference>
<evidence type="ECO:0000313" key="5">
    <source>
        <dbReference type="EMBL" id="KAK6750469.1"/>
    </source>
</evidence>
<sequence length="1059" mass="117331">MMRHDSTSRGIPRREKKRTLDMYATIAKQRHLLTFTDNTQRWPKPVVAEATADHLPPSIATMLFTVFLLIVGSATSLAFQTPLIWRESTKIEKMRNGGYAKMAASPEKSTAALNRKSNILYRIDESVYGQNITIGKPGQPFFVYLSTLSSMLWVPSSDCISVLCKDKRKFLPDKSETFTSVKEHWEAPGYGGGATGGVLGTDELRLGGENEDQLVIKKASFGLASQADSIYDQVKFDGALGLTFSTHNGGKGEPFITNAINKGAFRKPMFSVWLDPKNVHSGERGGAITYGAMDDYNCGPVFNYESISSESFYQFKIDGVSLGKFKHEGREDVLLHFGNSIAGPSDIVEQIAEAAGAVPLFGIDFFFLPCDIPIPNLEIKSGSTVYVIESKKLIVQIDKDVCILALVGADDGPVFGTTWWVGAPLMRQYCTVFDIGEKKIGFAEQIPEGSKSSTTKFVVQTTTAGSSGGNNGNSGSGLVNFANVRDSKKIWSCQLRADWQTCFPWLRMIRNVFLLLTSSAACFAFQTPLIWKESKKIEMIRNGKYSDYSKNMINLLRSTQTPDLPDIKVYEFDYEYGQNITIGRPGQPFFVWVTTFSSMLWVPHNDCNTGLCIGKRKFTPAKSKTFVPVKEQWEAPGYGGRAKGERLGTDEVQLGGEDEDQLLIRRTAFGLATQVDSVFKETPFDGALGLAFSVYDEEKGEPFITNAINKEALREPLFSVWLASRKVGNGEPGGAITYGALDNYNCDPVFQYENISSDVFYQFKIDGVSLREFKRERSEEAMLHFSNSIRGPTAIIEELAKTAGALPIGENGFYYIDCENNFPPLQITVGPTVYSIENDKLRIKVEDGYCLLALSPADEGPTFGSSAWYFGIPLMRQYCTVFDVEKRRIGFAKPIPDETKSSTTARRSTIRSTKSYTGVVPQMTTPSTPTTSGGRGSQSIGQSRKYGGVEEVSTETGVPGLLHYILDAFVRSPSRSGVRSFIMFKFPTQINVAGAFGYVRSVEREWGIRDSSVSHKHRLLQIQLKTDASTCFVEFGQHSFRLADARCYHYDVISKAQMV</sequence>
<evidence type="ECO:0000256" key="3">
    <source>
        <dbReference type="SAM" id="Phobius"/>
    </source>
</evidence>
<keyword evidence="3" id="KW-0812">Transmembrane</keyword>
<dbReference type="InterPro" id="IPR021109">
    <property type="entry name" value="Peptidase_aspartic_dom_sf"/>
</dbReference>
<dbReference type="PROSITE" id="PS51767">
    <property type="entry name" value="PEPTIDASE_A1"/>
    <property type="match status" value="2"/>
</dbReference>
<dbReference type="PANTHER" id="PTHR47966:SF45">
    <property type="entry name" value="PEPTIDASE A1 DOMAIN-CONTAINING PROTEIN"/>
    <property type="match status" value="1"/>
</dbReference>
<organism evidence="5 6">
    <name type="scientific">Necator americanus</name>
    <name type="common">Human hookworm</name>
    <dbReference type="NCBI Taxonomy" id="51031"/>
    <lineage>
        <taxon>Eukaryota</taxon>
        <taxon>Metazoa</taxon>
        <taxon>Ecdysozoa</taxon>
        <taxon>Nematoda</taxon>
        <taxon>Chromadorea</taxon>
        <taxon>Rhabditida</taxon>
        <taxon>Rhabditina</taxon>
        <taxon>Rhabditomorpha</taxon>
        <taxon>Strongyloidea</taxon>
        <taxon>Ancylostomatidae</taxon>
        <taxon>Bunostominae</taxon>
        <taxon>Necator</taxon>
    </lineage>
</organism>
<dbReference type="InterPro" id="IPR034164">
    <property type="entry name" value="Pepsin-like_dom"/>
</dbReference>
<evidence type="ECO:0000313" key="6">
    <source>
        <dbReference type="Proteomes" id="UP001303046"/>
    </source>
</evidence>
<protein>
    <recommendedName>
        <fullName evidence="4">Peptidase A1 domain-containing protein</fullName>
    </recommendedName>
</protein>
<comment type="caution">
    <text evidence="5">The sequence shown here is derived from an EMBL/GenBank/DDBJ whole genome shotgun (WGS) entry which is preliminary data.</text>
</comment>
<dbReference type="PANTHER" id="PTHR47966">
    <property type="entry name" value="BETA-SITE APP-CLEAVING ENZYME, ISOFORM A-RELATED"/>
    <property type="match status" value="1"/>
</dbReference>
<evidence type="ECO:0000256" key="2">
    <source>
        <dbReference type="SAM" id="MobiDB-lite"/>
    </source>
</evidence>
<evidence type="ECO:0000256" key="1">
    <source>
        <dbReference type="ARBA" id="ARBA00007447"/>
    </source>
</evidence>
<keyword evidence="6" id="KW-1185">Reference proteome</keyword>
<accession>A0ABR1DJ24</accession>
<dbReference type="SUPFAM" id="SSF50630">
    <property type="entry name" value="Acid proteases"/>
    <property type="match status" value="2"/>
</dbReference>
<keyword evidence="3" id="KW-0472">Membrane</keyword>
<dbReference type="InterPro" id="IPR033121">
    <property type="entry name" value="PEPTIDASE_A1"/>
</dbReference>
<gene>
    <name evidence="5" type="primary">Necator_chrIV.g15737</name>
    <name evidence="5" type="ORF">RB195_002442</name>
</gene>
<dbReference type="Gene3D" id="2.40.70.10">
    <property type="entry name" value="Acid Proteases"/>
    <property type="match status" value="4"/>
</dbReference>
<dbReference type="CDD" id="cd05471">
    <property type="entry name" value="pepsin_like"/>
    <property type="match status" value="2"/>
</dbReference>
<dbReference type="PRINTS" id="PR00792">
    <property type="entry name" value="PEPSIN"/>
</dbReference>
<feature type="region of interest" description="Disordered" evidence="2">
    <location>
        <begin position="919"/>
        <end position="948"/>
    </location>
</feature>
<feature type="compositionally biased region" description="Low complexity" evidence="2">
    <location>
        <begin position="924"/>
        <end position="944"/>
    </location>
</feature>
<dbReference type="Proteomes" id="UP001303046">
    <property type="component" value="Unassembled WGS sequence"/>
</dbReference>
<proteinExistence type="inferred from homology"/>
<feature type="transmembrane region" description="Helical" evidence="3">
    <location>
        <begin position="59"/>
        <end position="85"/>
    </location>
</feature>
<feature type="domain" description="Peptidase A1" evidence="4">
    <location>
        <begin position="576"/>
        <end position="892"/>
    </location>
</feature>
<evidence type="ECO:0000259" key="4">
    <source>
        <dbReference type="PROSITE" id="PS51767"/>
    </source>
</evidence>
<keyword evidence="3" id="KW-1133">Transmembrane helix</keyword>
<dbReference type="InterPro" id="IPR001461">
    <property type="entry name" value="Aspartic_peptidase_A1"/>
</dbReference>
<name>A0ABR1DJ24_NECAM</name>
<feature type="domain" description="Peptidase A1" evidence="4">
    <location>
        <begin position="128"/>
        <end position="443"/>
    </location>
</feature>
<dbReference type="EMBL" id="JAVFWL010000004">
    <property type="protein sequence ID" value="KAK6750469.1"/>
    <property type="molecule type" value="Genomic_DNA"/>
</dbReference>
<comment type="similarity">
    <text evidence="1">Belongs to the peptidase A1 family.</text>
</comment>